<sequence>MNAIPLILLALLLAAVPVKPGSSGSKEIRHPQPPGTLNTLCENQHCKPLEKTPQCPKGCLCYRLRHLPTYGKCFDPKRWIPDGYVHLNYQPPRPPKPPTMRGYRLVPPR</sequence>
<name>A0A023G0I0_AMBTT</name>
<evidence type="ECO:0000313" key="3">
    <source>
        <dbReference type="EMBL" id="JAC27666.1"/>
    </source>
</evidence>
<organism evidence="3">
    <name type="scientific">Amblyomma triste</name>
    <name type="common">Neotropical tick</name>
    <dbReference type="NCBI Taxonomy" id="251400"/>
    <lineage>
        <taxon>Eukaryota</taxon>
        <taxon>Metazoa</taxon>
        <taxon>Ecdysozoa</taxon>
        <taxon>Arthropoda</taxon>
        <taxon>Chelicerata</taxon>
        <taxon>Arachnida</taxon>
        <taxon>Acari</taxon>
        <taxon>Parasitiformes</taxon>
        <taxon>Ixodida</taxon>
        <taxon>Ixodoidea</taxon>
        <taxon>Ixodidae</taxon>
        <taxon>Amblyomminae</taxon>
        <taxon>Amblyomma</taxon>
    </lineage>
</organism>
<reference evidence="3" key="1">
    <citation type="submission" date="2014-03" db="EMBL/GenBank/DDBJ databases">
        <title>The sialotranscriptome of Amblyomma triste, Amblyomma parvum and Amblyomma cajennense ticks, uncovered by 454-based RNA-seq.</title>
        <authorList>
            <person name="Garcia G.R."/>
            <person name="Gardinassi L.G."/>
            <person name="Ribeiro J.M."/>
            <person name="Anatriello E."/>
            <person name="Ferreira B.R."/>
            <person name="Moreira H.N."/>
            <person name="Mafra C."/>
            <person name="Olegario M.M."/>
            <person name="Szabo P.J."/>
            <person name="Miranda-Santos I.K."/>
            <person name="Maruyama S.R."/>
        </authorList>
    </citation>
    <scope>NUCLEOTIDE SEQUENCE</scope>
    <source>
        <strain evidence="3">Mato Grasso do Sul</strain>
        <tissue evidence="3">Salivary glands</tissue>
    </source>
</reference>
<evidence type="ECO:0000256" key="1">
    <source>
        <dbReference type="SAM" id="MobiDB-lite"/>
    </source>
</evidence>
<feature type="signal peptide" evidence="2">
    <location>
        <begin position="1"/>
        <end position="20"/>
    </location>
</feature>
<feature type="chain" id="PRO_5001517874" evidence="2">
    <location>
        <begin position="21"/>
        <end position="109"/>
    </location>
</feature>
<evidence type="ECO:0000256" key="2">
    <source>
        <dbReference type="SAM" id="SignalP"/>
    </source>
</evidence>
<feature type="region of interest" description="Disordered" evidence="1">
    <location>
        <begin position="90"/>
        <end position="109"/>
    </location>
</feature>
<proteinExistence type="evidence at transcript level"/>
<protein>
    <submittedName>
        <fullName evidence="3">Putative secreted protein</fullName>
    </submittedName>
</protein>
<accession>A0A023G0I0</accession>
<dbReference type="EMBL" id="GBBM01007752">
    <property type="protein sequence ID" value="JAC27666.1"/>
    <property type="molecule type" value="mRNA"/>
</dbReference>
<keyword evidence="2" id="KW-0732">Signal</keyword>
<dbReference type="AlphaFoldDB" id="A0A023G0I0"/>